<comment type="caution">
    <text evidence="9">The sequence shown here is derived from an EMBL/GenBank/DDBJ whole genome shotgun (WGS) entry which is preliminary data.</text>
</comment>
<keyword evidence="6 8" id="KW-1133">Transmembrane helix</keyword>
<organism evidence="9 10">
    <name type="scientific">Fodinicurvata halophila</name>
    <dbReference type="NCBI Taxonomy" id="1419723"/>
    <lineage>
        <taxon>Bacteria</taxon>
        <taxon>Pseudomonadati</taxon>
        <taxon>Pseudomonadota</taxon>
        <taxon>Alphaproteobacteria</taxon>
        <taxon>Rhodospirillales</taxon>
        <taxon>Rhodovibrionaceae</taxon>
        <taxon>Fodinicurvata</taxon>
    </lineage>
</organism>
<dbReference type="Proteomes" id="UP001595799">
    <property type="component" value="Unassembled WGS sequence"/>
</dbReference>
<keyword evidence="4" id="KW-1003">Cell membrane</keyword>
<feature type="transmembrane region" description="Helical" evidence="8">
    <location>
        <begin position="403"/>
        <end position="427"/>
    </location>
</feature>
<name>A0ABV8UN34_9PROT</name>
<keyword evidence="7 8" id="KW-0472">Membrane</keyword>
<evidence type="ECO:0000256" key="5">
    <source>
        <dbReference type="ARBA" id="ARBA00022692"/>
    </source>
</evidence>
<dbReference type="InterPro" id="IPR018043">
    <property type="entry name" value="Na/Gal_symport_CS"/>
</dbReference>
<dbReference type="InterPro" id="IPR036259">
    <property type="entry name" value="MFS_trans_sf"/>
</dbReference>
<evidence type="ECO:0000256" key="4">
    <source>
        <dbReference type="ARBA" id="ARBA00022475"/>
    </source>
</evidence>
<feature type="transmembrane region" description="Helical" evidence="8">
    <location>
        <begin position="44"/>
        <end position="64"/>
    </location>
</feature>
<accession>A0ABV8UN34</accession>
<feature type="transmembrane region" description="Helical" evidence="8">
    <location>
        <begin position="317"/>
        <end position="336"/>
    </location>
</feature>
<feature type="transmembrane region" description="Helical" evidence="8">
    <location>
        <begin position="85"/>
        <end position="102"/>
    </location>
</feature>
<feature type="transmembrane region" description="Helical" evidence="8">
    <location>
        <begin position="114"/>
        <end position="134"/>
    </location>
</feature>
<dbReference type="PANTHER" id="PTHR11328:SF24">
    <property type="entry name" value="MAJOR FACILITATOR SUPERFAMILY (MFS) PROFILE DOMAIN-CONTAINING PROTEIN"/>
    <property type="match status" value="1"/>
</dbReference>
<evidence type="ECO:0000256" key="7">
    <source>
        <dbReference type="ARBA" id="ARBA00023136"/>
    </source>
</evidence>
<dbReference type="RefSeq" id="WP_382423062.1">
    <property type="nucleotide sequence ID" value="NZ_JBHSCW010000008.1"/>
</dbReference>
<dbReference type="Pfam" id="PF13347">
    <property type="entry name" value="MFS_2"/>
    <property type="match status" value="1"/>
</dbReference>
<dbReference type="Gene3D" id="1.20.1250.20">
    <property type="entry name" value="MFS general substrate transporter like domains"/>
    <property type="match status" value="2"/>
</dbReference>
<dbReference type="InterPro" id="IPR039672">
    <property type="entry name" value="MFS_2"/>
</dbReference>
<feature type="transmembrane region" description="Helical" evidence="8">
    <location>
        <begin position="357"/>
        <end position="383"/>
    </location>
</feature>
<keyword evidence="10" id="KW-1185">Reference proteome</keyword>
<gene>
    <name evidence="9" type="ORF">ACFOW6_14215</name>
</gene>
<dbReference type="PANTHER" id="PTHR11328">
    <property type="entry name" value="MAJOR FACILITATOR SUPERFAMILY DOMAIN-CONTAINING PROTEIN"/>
    <property type="match status" value="1"/>
</dbReference>
<evidence type="ECO:0000256" key="6">
    <source>
        <dbReference type="ARBA" id="ARBA00022989"/>
    </source>
</evidence>
<feature type="transmembrane region" description="Helical" evidence="8">
    <location>
        <begin position="180"/>
        <end position="205"/>
    </location>
</feature>
<evidence type="ECO:0000256" key="2">
    <source>
        <dbReference type="ARBA" id="ARBA00009617"/>
    </source>
</evidence>
<evidence type="ECO:0000313" key="9">
    <source>
        <dbReference type="EMBL" id="MFC4352702.1"/>
    </source>
</evidence>
<proteinExistence type="inferred from homology"/>
<feature type="transmembrane region" description="Helical" evidence="8">
    <location>
        <begin position="12"/>
        <end position="32"/>
    </location>
</feature>
<feature type="transmembrane region" description="Helical" evidence="8">
    <location>
        <begin position="262"/>
        <end position="284"/>
    </location>
</feature>
<reference evidence="10" key="1">
    <citation type="journal article" date="2019" name="Int. J. Syst. Evol. Microbiol.">
        <title>The Global Catalogue of Microorganisms (GCM) 10K type strain sequencing project: providing services to taxonomists for standard genome sequencing and annotation.</title>
        <authorList>
            <consortium name="The Broad Institute Genomics Platform"/>
            <consortium name="The Broad Institute Genome Sequencing Center for Infectious Disease"/>
            <person name="Wu L."/>
            <person name="Ma J."/>
        </authorList>
    </citation>
    <scope>NUCLEOTIDE SEQUENCE [LARGE SCALE GENOMIC DNA]</scope>
    <source>
        <strain evidence="10">CECT 8472</strain>
    </source>
</reference>
<keyword evidence="3" id="KW-0813">Transport</keyword>
<dbReference type="SUPFAM" id="SSF103473">
    <property type="entry name" value="MFS general substrate transporter"/>
    <property type="match status" value="1"/>
</dbReference>
<feature type="transmembrane region" description="Helical" evidence="8">
    <location>
        <begin position="293"/>
        <end position="311"/>
    </location>
</feature>
<evidence type="ECO:0000256" key="8">
    <source>
        <dbReference type="SAM" id="Phobius"/>
    </source>
</evidence>
<comment type="subcellular location">
    <subcellularLocation>
        <location evidence="1">Cell membrane</location>
        <topology evidence="1">Multi-pass membrane protein</topology>
    </subcellularLocation>
</comment>
<feature type="transmembrane region" description="Helical" evidence="8">
    <location>
        <begin position="226"/>
        <end position="250"/>
    </location>
</feature>
<dbReference type="EMBL" id="JBHSCW010000008">
    <property type="protein sequence ID" value="MFC4352702.1"/>
    <property type="molecule type" value="Genomic_DNA"/>
</dbReference>
<evidence type="ECO:0000256" key="1">
    <source>
        <dbReference type="ARBA" id="ARBA00004651"/>
    </source>
</evidence>
<evidence type="ECO:0000313" key="10">
    <source>
        <dbReference type="Proteomes" id="UP001595799"/>
    </source>
</evidence>
<feature type="transmembrane region" description="Helical" evidence="8">
    <location>
        <begin position="154"/>
        <end position="174"/>
    </location>
</feature>
<dbReference type="PROSITE" id="PS00872">
    <property type="entry name" value="NA_GALACTOSIDE_SYMP"/>
    <property type="match status" value="1"/>
</dbReference>
<keyword evidence="5 8" id="KW-0812">Transmembrane</keyword>
<comment type="similarity">
    <text evidence="2">Belongs to the sodium:galactoside symporter (TC 2.A.2) family.</text>
</comment>
<protein>
    <submittedName>
        <fullName evidence="9">MFS transporter</fullName>
    </submittedName>
</protein>
<sequence>MSSSHGNRHLSARVLAAYGLPGLPLAALQFPLFIHLPAYYAQDLGLGLTAVGAVLLIARLWDVVTDPLIGLLSDRTPGRFGRRKPWLLLGTPLLLLAAWQLLVPAPDVGWGHLLVWTLAIYLAGTLITLPYQAWGAELSPDYNERSRISSAREVFVVVGTLLAAGLPALFGNTAEQSLKLIALGLFVTLPLTIAACLAVVPDAAVRRRTALTWRQGLRALHDNAPFRRLIAAYLLNGIANGLPATLFVLFVTRYLQLPQDPWVGLLLFTYFFCGIAAVPAWLWMSYRFGKHRVWAGAMIWACLVFATVPLLGPGDVWWFFAICVLTGVSLGADLVLPASMQADVVDQDTLQTGERRAGLYFALWGMVTKLALALAVGLAFPLLDLAGFRDQADSQDALARFALSGLYALVPIAFKIPAIALIARFQITAAEQLRIRRLIEQQAQTS</sequence>
<evidence type="ECO:0000256" key="3">
    <source>
        <dbReference type="ARBA" id="ARBA00022448"/>
    </source>
</evidence>